<feature type="domain" description="Cupin type-2" evidence="1">
    <location>
        <begin position="32"/>
        <end position="102"/>
    </location>
</feature>
<evidence type="ECO:0000313" key="3">
    <source>
        <dbReference type="Proteomes" id="UP000326903"/>
    </source>
</evidence>
<dbReference type="Gene3D" id="2.60.120.10">
    <property type="entry name" value="Jelly Rolls"/>
    <property type="match status" value="1"/>
</dbReference>
<dbReference type="AlphaFoldDB" id="A0A5J5IG78"/>
<proteinExistence type="predicted"/>
<reference evidence="2 3" key="1">
    <citation type="submission" date="2019-09" db="EMBL/GenBank/DDBJ databases">
        <title>Draft genome sequence of Ginsengibacter sp. BR5-29.</title>
        <authorList>
            <person name="Im W.-T."/>
        </authorList>
    </citation>
    <scope>NUCLEOTIDE SEQUENCE [LARGE SCALE GENOMIC DNA]</scope>
    <source>
        <strain evidence="2 3">BR5-29</strain>
    </source>
</reference>
<dbReference type="InterPro" id="IPR013096">
    <property type="entry name" value="Cupin_2"/>
</dbReference>
<name>A0A5J5IG78_9BACT</name>
<dbReference type="RefSeq" id="WP_150415026.1">
    <property type="nucleotide sequence ID" value="NZ_VYQF01000003.1"/>
</dbReference>
<comment type="caution">
    <text evidence="2">The sequence shown here is derived from an EMBL/GenBank/DDBJ whole genome shotgun (WGS) entry which is preliminary data.</text>
</comment>
<dbReference type="EMBL" id="VYQF01000003">
    <property type="protein sequence ID" value="KAA9038351.1"/>
    <property type="molecule type" value="Genomic_DNA"/>
</dbReference>
<dbReference type="PANTHER" id="PTHR43346:SF1">
    <property type="entry name" value="QUERCETIN 2,3-DIOXYGENASE-RELATED"/>
    <property type="match status" value="1"/>
</dbReference>
<gene>
    <name evidence="2" type="ORF">FW778_12315</name>
</gene>
<dbReference type="InterPro" id="IPR014710">
    <property type="entry name" value="RmlC-like_jellyroll"/>
</dbReference>
<keyword evidence="3" id="KW-1185">Reference proteome</keyword>
<dbReference type="SUPFAM" id="SSF51182">
    <property type="entry name" value="RmlC-like cupins"/>
    <property type="match status" value="1"/>
</dbReference>
<accession>A0A5J5IG78</accession>
<dbReference type="Pfam" id="PF07883">
    <property type="entry name" value="Cupin_2"/>
    <property type="match status" value="1"/>
</dbReference>
<protein>
    <submittedName>
        <fullName evidence="2">Cupin domain-containing protein</fullName>
    </submittedName>
</protein>
<evidence type="ECO:0000259" key="1">
    <source>
        <dbReference type="Pfam" id="PF07883"/>
    </source>
</evidence>
<organism evidence="2 3">
    <name type="scientific">Ginsengibacter hankyongi</name>
    <dbReference type="NCBI Taxonomy" id="2607284"/>
    <lineage>
        <taxon>Bacteria</taxon>
        <taxon>Pseudomonadati</taxon>
        <taxon>Bacteroidota</taxon>
        <taxon>Chitinophagia</taxon>
        <taxon>Chitinophagales</taxon>
        <taxon>Chitinophagaceae</taxon>
        <taxon>Ginsengibacter</taxon>
    </lineage>
</organism>
<dbReference type="CDD" id="cd02223">
    <property type="entry name" value="cupin_Bh2720-like"/>
    <property type="match status" value="1"/>
</dbReference>
<dbReference type="Proteomes" id="UP000326903">
    <property type="component" value="Unassembled WGS sequence"/>
</dbReference>
<dbReference type="PANTHER" id="PTHR43346">
    <property type="entry name" value="LIGAND BINDING DOMAIN PROTEIN, PUTATIVE (AFU_ORTHOLOGUE AFUA_6G14370)-RELATED"/>
    <property type="match status" value="1"/>
</dbReference>
<dbReference type="InterPro" id="IPR052538">
    <property type="entry name" value="Flavonoid_dioxygenase-like"/>
</dbReference>
<dbReference type="InterPro" id="IPR011051">
    <property type="entry name" value="RmlC_Cupin_sf"/>
</dbReference>
<sequence>MKGFTTNIAKETLQNNSFRKVLYTAKYSQLVLMSLQPNEEIGMETHEKNDQFFRFESGKGKCIIDSNEYEVKDGDAVTVPAGAKHNVINTSDTEALKLYTIYSPPNHKDGVIRQTKTEAEAKANKEEFDGITTEK</sequence>
<evidence type="ECO:0000313" key="2">
    <source>
        <dbReference type="EMBL" id="KAA9038351.1"/>
    </source>
</evidence>